<reference evidence="4" key="1">
    <citation type="journal article" date="2016" name="Insect Biochem. Mol. Biol.">
        <title>Multifaceted biological insights from a draft genome sequence of the tobacco hornworm moth, Manduca sexta.</title>
        <authorList>
            <person name="Kanost M.R."/>
            <person name="Arrese E.L."/>
            <person name="Cao X."/>
            <person name="Chen Y.R."/>
            <person name="Chellapilla S."/>
            <person name="Goldsmith M.R."/>
            <person name="Grosse-Wilde E."/>
            <person name="Heckel D.G."/>
            <person name="Herndon N."/>
            <person name="Jiang H."/>
            <person name="Papanicolaou A."/>
            <person name="Qu J."/>
            <person name="Soulages J.L."/>
            <person name="Vogel H."/>
            <person name="Walters J."/>
            <person name="Waterhouse R.M."/>
            <person name="Ahn S.J."/>
            <person name="Almeida F.C."/>
            <person name="An C."/>
            <person name="Aqrawi P."/>
            <person name="Bretschneider A."/>
            <person name="Bryant W.B."/>
            <person name="Bucks S."/>
            <person name="Chao H."/>
            <person name="Chevignon G."/>
            <person name="Christen J.M."/>
            <person name="Clarke D.F."/>
            <person name="Dittmer N.T."/>
            <person name="Ferguson L.C.F."/>
            <person name="Garavelou S."/>
            <person name="Gordon K.H.J."/>
            <person name="Gunaratna R.T."/>
            <person name="Han Y."/>
            <person name="Hauser F."/>
            <person name="He Y."/>
            <person name="Heidel-Fischer H."/>
            <person name="Hirsh A."/>
            <person name="Hu Y."/>
            <person name="Jiang H."/>
            <person name="Kalra D."/>
            <person name="Klinner C."/>
            <person name="Konig C."/>
            <person name="Kovar C."/>
            <person name="Kroll A.R."/>
            <person name="Kuwar S.S."/>
            <person name="Lee S.L."/>
            <person name="Lehman R."/>
            <person name="Li K."/>
            <person name="Li Z."/>
            <person name="Liang H."/>
            <person name="Lovelace S."/>
            <person name="Lu Z."/>
            <person name="Mansfield J.H."/>
            <person name="McCulloch K.J."/>
            <person name="Mathew T."/>
            <person name="Morton B."/>
            <person name="Muzny D.M."/>
            <person name="Neunemann D."/>
            <person name="Ongeri F."/>
            <person name="Pauchet Y."/>
            <person name="Pu L.L."/>
            <person name="Pyrousis I."/>
            <person name="Rao X.J."/>
            <person name="Redding A."/>
            <person name="Roesel C."/>
            <person name="Sanchez-Gracia A."/>
            <person name="Schaack S."/>
            <person name="Shukla A."/>
            <person name="Tetreau G."/>
            <person name="Wang Y."/>
            <person name="Xiong G.H."/>
            <person name="Traut W."/>
            <person name="Walsh T.K."/>
            <person name="Worley K.C."/>
            <person name="Wu D."/>
            <person name="Wu W."/>
            <person name="Wu Y.Q."/>
            <person name="Zhang X."/>
            <person name="Zou Z."/>
            <person name="Zucker H."/>
            <person name="Briscoe A.D."/>
            <person name="Burmester T."/>
            <person name="Clem R.J."/>
            <person name="Feyereisen R."/>
            <person name="Grimmelikhuijzen C.J.P."/>
            <person name="Hamodrakas S.J."/>
            <person name="Hansson B.S."/>
            <person name="Huguet E."/>
            <person name="Jermiin L.S."/>
            <person name="Lan Q."/>
            <person name="Lehman H.K."/>
            <person name="Lorenzen M."/>
            <person name="Merzendorfer H."/>
            <person name="Michalopoulos I."/>
            <person name="Morton D.B."/>
            <person name="Muthukrishnan S."/>
            <person name="Oakeshott J.G."/>
            <person name="Palmer W."/>
            <person name="Park Y."/>
            <person name="Passarelli A.L."/>
            <person name="Rozas J."/>
            <person name="Schwartz L.M."/>
            <person name="Smith W."/>
            <person name="Southgate A."/>
            <person name="Vilcinskas A."/>
            <person name="Vogt R."/>
            <person name="Wang P."/>
            <person name="Werren J."/>
            <person name="Yu X.Q."/>
            <person name="Zhou J.J."/>
            <person name="Brown S.J."/>
            <person name="Scherer S.E."/>
            <person name="Richards S."/>
            <person name="Blissard G.W."/>
        </authorList>
    </citation>
    <scope>NUCLEOTIDE SEQUENCE</scope>
</reference>
<dbReference type="Pfam" id="PF03227">
    <property type="entry name" value="GILT"/>
    <property type="match status" value="1"/>
</dbReference>
<keyword evidence="5" id="KW-1185">Reference proteome</keyword>
<name>A0A921ZHQ2_MANSE</name>
<evidence type="ECO:0008006" key="6">
    <source>
        <dbReference type="Google" id="ProtNLM"/>
    </source>
</evidence>
<evidence type="ECO:0000256" key="1">
    <source>
        <dbReference type="ARBA" id="ARBA00005679"/>
    </source>
</evidence>
<dbReference type="InterPro" id="IPR036249">
    <property type="entry name" value="Thioredoxin-like_sf"/>
</dbReference>
<dbReference type="InterPro" id="IPR004911">
    <property type="entry name" value="Interferon-induced_GILT"/>
</dbReference>
<keyword evidence="3" id="KW-0472">Membrane</keyword>
<keyword evidence="2" id="KW-0325">Glycoprotein</keyword>
<dbReference type="PANTHER" id="PTHR13234">
    <property type="entry name" value="GAMMA-INTERFERON INDUCIBLE LYSOSOMAL THIOL REDUCTASE GILT"/>
    <property type="match status" value="1"/>
</dbReference>
<accession>A0A921ZHQ2</accession>
<dbReference type="EMBL" id="JH668555">
    <property type="protein sequence ID" value="KAG6457720.1"/>
    <property type="molecule type" value="Genomic_DNA"/>
</dbReference>
<dbReference type="AlphaFoldDB" id="A0A921ZHQ2"/>
<organism evidence="4 5">
    <name type="scientific">Manduca sexta</name>
    <name type="common">Tobacco hawkmoth</name>
    <name type="synonym">Tobacco hornworm</name>
    <dbReference type="NCBI Taxonomy" id="7130"/>
    <lineage>
        <taxon>Eukaryota</taxon>
        <taxon>Metazoa</taxon>
        <taxon>Ecdysozoa</taxon>
        <taxon>Arthropoda</taxon>
        <taxon>Hexapoda</taxon>
        <taxon>Insecta</taxon>
        <taxon>Pterygota</taxon>
        <taxon>Neoptera</taxon>
        <taxon>Endopterygota</taxon>
        <taxon>Lepidoptera</taxon>
        <taxon>Glossata</taxon>
        <taxon>Ditrysia</taxon>
        <taxon>Bombycoidea</taxon>
        <taxon>Sphingidae</taxon>
        <taxon>Sphinginae</taxon>
        <taxon>Sphingini</taxon>
        <taxon>Manduca</taxon>
    </lineage>
</organism>
<feature type="transmembrane region" description="Helical" evidence="3">
    <location>
        <begin position="7"/>
        <end position="25"/>
    </location>
</feature>
<dbReference type="PANTHER" id="PTHR13234:SF71">
    <property type="entry name" value="GAMMA-INTERFERON-INDUCIBLE LYSOSOMAL THIOL REDUCTASE-LIKE PROTEIN"/>
    <property type="match status" value="1"/>
</dbReference>
<evidence type="ECO:0000313" key="5">
    <source>
        <dbReference type="Proteomes" id="UP000791440"/>
    </source>
</evidence>
<comment type="similarity">
    <text evidence="1">Belongs to the GILT family.</text>
</comment>
<reference evidence="4" key="2">
    <citation type="submission" date="2020-12" db="EMBL/GenBank/DDBJ databases">
        <authorList>
            <person name="Kanost M."/>
        </authorList>
    </citation>
    <scope>NUCLEOTIDE SEQUENCE</scope>
</reference>
<evidence type="ECO:0000313" key="4">
    <source>
        <dbReference type="EMBL" id="KAG6457720.1"/>
    </source>
</evidence>
<evidence type="ECO:0000256" key="2">
    <source>
        <dbReference type="ARBA" id="ARBA00023180"/>
    </source>
</evidence>
<dbReference type="Proteomes" id="UP000791440">
    <property type="component" value="Unassembled WGS sequence"/>
</dbReference>
<dbReference type="SUPFAM" id="SSF52833">
    <property type="entry name" value="Thioredoxin-like"/>
    <property type="match status" value="1"/>
</dbReference>
<dbReference type="GO" id="GO:0016671">
    <property type="term" value="F:oxidoreductase activity, acting on a sulfur group of donors, disulfide as acceptor"/>
    <property type="evidence" value="ECO:0007669"/>
    <property type="project" value="InterPro"/>
</dbReference>
<sequence>MAFYSCNRYRLIVLILVVLIMWQFIRILPTQHIRQLTEAESDLLKLEDDKYNSHKQDKIRVRVYYEALCPDSKHFFIKHLGPVTEKLSEFLDVALVPYGKAKTKVVDGKYTFTCQHGPEECYANKIHACAIEAVGNMTSAVKITMCMINNNEDSDEALARCAKEMSIEADPIGSCANGDMGSSLLKKHGDDTHLLKPSFIPTIIINESKGNQPALLKNFLLEICKLIDIPLPPPCL</sequence>
<keyword evidence="3" id="KW-1133">Transmembrane helix</keyword>
<gene>
    <name evidence="4" type="ORF">O3G_MSEX010461</name>
</gene>
<protein>
    <recommendedName>
        <fullName evidence="6">Gamma-interferon-inducible lysosomal thiol reductase</fullName>
    </recommendedName>
</protein>
<comment type="caution">
    <text evidence="4">The sequence shown here is derived from an EMBL/GenBank/DDBJ whole genome shotgun (WGS) entry which is preliminary data.</text>
</comment>
<keyword evidence="3" id="KW-0812">Transmembrane</keyword>
<proteinExistence type="inferred from homology"/>
<evidence type="ECO:0000256" key="3">
    <source>
        <dbReference type="SAM" id="Phobius"/>
    </source>
</evidence>
<dbReference type="Gene3D" id="3.40.30.10">
    <property type="entry name" value="Glutaredoxin"/>
    <property type="match status" value="1"/>
</dbReference>